<dbReference type="Gene3D" id="3.90.1720.10">
    <property type="entry name" value="endopeptidase domain like (from Nostoc punctiforme)"/>
    <property type="match status" value="1"/>
</dbReference>
<feature type="domain" description="NlpC/P60" evidence="5">
    <location>
        <begin position="87"/>
        <end position="217"/>
    </location>
</feature>
<evidence type="ECO:0000313" key="7">
    <source>
        <dbReference type="Proteomes" id="UP000476411"/>
    </source>
</evidence>
<reference evidence="6 7" key="1">
    <citation type="submission" date="2020-01" db="EMBL/GenBank/DDBJ databases">
        <title>Complete genome sequence of Chitinophaga sp. H33E-04 isolated from quinoa roots.</title>
        <authorList>
            <person name="Weon H.-Y."/>
            <person name="Lee S.A."/>
        </authorList>
    </citation>
    <scope>NUCLEOTIDE SEQUENCE [LARGE SCALE GENOMIC DNA]</scope>
    <source>
        <strain evidence="6 7">H33E-04</strain>
    </source>
</reference>
<dbReference type="PROSITE" id="PS51935">
    <property type="entry name" value="NLPC_P60"/>
    <property type="match status" value="1"/>
</dbReference>
<dbReference type="SUPFAM" id="SSF54001">
    <property type="entry name" value="Cysteine proteinases"/>
    <property type="match status" value="1"/>
</dbReference>
<organism evidence="6 7">
    <name type="scientific">Chitinophaga agri</name>
    <dbReference type="NCBI Taxonomy" id="2703787"/>
    <lineage>
        <taxon>Bacteria</taxon>
        <taxon>Pseudomonadati</taxon>
        <taxon>Bacteroidota</taxon>
        <taxon>Chitinophagia</taxon>
        <taxon>Chitinophagales</taxon>
        <taxon>Chitinophagaceae</taxon>
        <taxon>Chitinophaga</taxon>
    </lineage>
</organism>
<keyword evidence="4" id="KW-0788">Thiol protease</keyword>
<dbReference type="InterPro" id="IPR000064">
    <property type="entry name" value="NLP_P60_dom"/>
</dbReference>
<evidence type="ECO:0000256" key="4">
    <source>
        <dbReference type="ARBA" id="ARBA00022807"/>
    </source>
</evidence>
<dbReference type="EMBL" id="CP048113">
    <property type="protein sequence ID" value="QHS59010.1"/>
    <property type="molecule type" value="Genomic_DNA"/>
</dbReference>
<keyword evidence="2" id="KW-0645">Protease</keyword>
<protein>
    <submittedName>
        <fullName evidence="6">C40 family peptidase</fullName>
    </submittedName>
</protein>
<dbReference type="KEGG" id="chih:GWR21_05195"/>
<evidence type="ECO:0000256" key="2">
    <source>
        <dbReference type="ARBA" id="ARBA00022670"/>
    </source>
</evidence>
<gene>
    <name evidence="6" type="ORF">GWR21_05195</name>
</gene>
<proteinExistence type="inferred from homology"/>
<keyword evidence="7" id="KW-1185">Reference proteome</keyword>
<dbReference type="Pfam" id="PF00877">
    <property type="entry name" value="NLPC_P60"/>
    <property type="match status" value="1"/>
</dbReference>
<evidence type="ECO:0000256" key="1">
    <source>
        <dbReference type="ARBA" id="ARBA00007074"/>
    </source>
</evidence>
<dbReference type="GO" id="GO:0006508">
    <property type="term" value="P:proteolysis"/>
    <property type="evidence" value="ECO:0007669"/>
    <property type="project" value="UniProtKB-KW"/>
</dbReference>
<name>A0A6B9Z9T2_9BACT</name>
<dbReference type="Proteomes" id="UP000476411">
    <property type="component" value="Chromosome"/>
</dbReference>
<comment type="similarity">
    <text evidence="1">Belongs to the peptidase C40 family.</text>
</comment>
<evidence type="ECO:0000256" key="3">
    <source>
        <dbReference type="ARBA" id="ARBA00022801"/>
    </source>
</evidence>
<dbReference type="GO" id="GO:0008234">
    <property type="term" value="F:cysteine-type peptidase activity"/>
    <property type="evidence" value="ECO:0007669"/>
    <property type="project" value="UniProtKB-KW"/>
</dbReference>
<sequence>MKKLLPIIISVASITTVAAQIKKKPVKHAPAKKHTTAYHKKATAHKSKAVAHHVAHPKVVTPPRMPDSLYFPNADITINTYDTSGLRSNIKQLLAVLEGELGKPYIRGAIGPMAFDCSGLIKFGFSFIGMTLPRTAADMSTLGNLITPSDWSPGDLLFFTGRSLKSKAKRIAHVGCVYKVDNGKVLMIHSSNQGVNIVDITNSEYYKKRFIGAKRVIEVDSTNTVIHPGTEQRLSDY</sequence>
<dbReference type="RefSeq" id="WP_162330712.1">
    <property type="nucleotide sequence ID" value="NZ_CP048113.1"/>
</dbReference>
<dbReference type="PANTHER" id="PTHR47053">
    <property type="entry name" value="MUREIN DD-ENDOPEPTIDASE MEPH-RELATED"/>
    <property type="match status" value="1"/>
</dbReference>
<accession>A0A6B9Z9T2</accession>
<keyword evidence="3" id="KW-0378">Hydrolase</keyword>
<evidence type="ECO:0000313" key="6">
    <source>
        <dbReference type="EMBL" id="QHS59010.1"/>
    </source>
</evidence>
<dbReference type="PANTHER" id="PTHR47053:SF1">
    <property type="entry name" value="MUREIN DD-ENDOPEPTIDASE MEPH-RELATED"/>
    <property type="match status" value="1"/>
</dbReference>
<dbReference type="AlphaFoldDB" id="A0A6B9Z9T2"/>
<dbReference type="InterPro" id="IPR038765">
    <property type="entry name" value="Papain-like_cys_pep_sf"/>
</dbReference>
<evidence type="ECO:0000259" key="5">
    <source>
        <dbReference type="PROSITE" id="PS51935"/>
    </source>
</evidence>
<dbReference type="InterPro" id="IPR051202">
    <property type="entry name" value="Peptidase_C40"/>
</dbReference>